<dbReference type="PROSITE" id="PS00678">
    <property type="entry name" value="WD_REPEATS_1"/>
    <property type="match status" value="4"/>
</dbReference>
<feature type="repeat" description="WD" evidence="3">
    <location>
        <begin position="580"/>
        <end position="621"/>
    </location>
</feature>
<dbReference type="Pfam" id="PF00400">
    <property type="entry name" value="WD40"/>
    <property type="match status" value="7"/>
</dbReference>
<dbReference type="InterPro" id="IPR036322">
    <property type="entry name" value="WD40_repeat_dom_sf"/>
</dbReference>
<keyword evidence="1 3" id="KW-0853">WD repeat</keyword>
<dbReference type="eggNOG" id="COG0515">
    <property type="taxonomic scope" value="Bacteria"/>
</dbReference>
<proteinExistence type="predicted"/>
<feature type="repeat" description="WD" evidence="3">
    <location>
        <begin position="412"/>
        <end position="453"/>
    </location>
</feature>
<feature type="repeat" description="WD" evidence="3">
    <location>
        <begin position="496"/>
        <end position="537"/>
    </location>
</feature>
<dbReference type="EMBL" id="DS989855">
    <property type="protein sequence ID" value="EDX73926.1"/>
    <property type="molecule type" value="Genomic_DNA"/>
</dbReference>
<gene>
    <name evidence="5" type="ORF">MC7420_5806</name>
</gene>
<dbReference type="Pfam" id="PF00069">
    <property type="entry name" value="Pkinase"/>
    <property type="match status" value="1"/>
</dbReference>
<evidence type="ECO:0000256" key="2">
    <source>
        <dbReference type="ARBA" id="ARBA00022737"/>
    </source>
</evidence>
<dbReference type="PROSITE" id="PS50011">
    <property type="entry name" value="PROTEIN_KINASE_DOM"/>
    <property type="match status" value="1"/>
</dbReference>
<name>B4VW73_9CYAN</name>
<dbReference type="PROSITE" id="PS50294">
    <property type="entry name" value="WD_REPEATS_REGION"/>
    <property type="match status" value="7"/>
</dbReference>
<dbReference type="InterPro" id="IPR001680">
    <property type="entry name" value="WD40_rpt"/>
</dbReference>
<dbReference type="OrthoDB" id="500858at2"/>
<dbReference type="HOGENOM" id="CLU_000288_135_4_3"/>
<feature type="repeat" description="WD" evidence="3">
    <location>
        <begin position="370"/>
        <end position="411"/>
    </location>
</feature>
<dbReference type="AlphaFoldDB" id="B4VW73"/>
<dbReference type="PANTHER" id="PTHR19879">
    <property type="entry name" value="TRANSCRIPTION INITIATION FACTOR TFIID"/>
    <property type="match status" value="1"/>
</dbReference>
<evidence type="ECO:0000313" key="5">
    <source>
        <dbReference type="EMBL" id="EDX73926.1"/>
    </source>
</evidence>
<organism evidence="5 6">
    <name type="scientific">Coleofasciculus chthonoplastes PCC 7420</name>
    <dbReference type="NCBI Taxonomy" id="118168"/>
    <lineage>
        <taxon>Bacteria</taxon>
        <taxon>Bacillati</taxon>
        <taxon>Cyanobacteriota</taxon>
        <taxon>Cyanophyceae</taxon>
        <taxon>Coleofasciculales</taxon>
        <taxon>Coleofasciculaceae</taxon>
        <taxon>Coleofasciculus</taxon>
    </lineage>
</organism>
<dbReference type="InterPro" id="IPR019775">
    <property type="entry name" value="WD40_repeat_CS"/>
</dbReference>
<dbReference type="Gene3D" id="2.130.10.10">
    <property type="entry name" value="YVTN repeat-like/Quinoprotein amine dehydrogenase"/>
    <property type="match status" value="3"/>
</dbReference>
<dbReference type="GO" id="GO:0005524">
    <property type="term" value="F:ATP binding"/>
    <property type="evidence" value="ECO:0007669"/>
    <property type="project" value="InterPro"/>
</dbReference>
<feature type="repeat" description="WD" evidence="3">
    <location>
        <begin position="454"/>
        <end position="495"/>
    </location>
</feature>
<evidence type="ECO:0000256" key="1">
    <source>
        <dbReference type="ARBA" id="ARBA00022574"/>
    </source>
</evidence>
<dbReference type="PRINTS" id="PR00320">
    <property type="entry name" value="GPROTEINBRPT"/>
</dbReference>
<evidence type="ECO:0000259" key="4">
    <source>
        <dbReference type="PROSITE" id="PS50011"/>
    </source>
</evidence>
<dbReference type="PROSITE" id="PS50082">
    <property type="entry name" value="WD_REPEATS_2"/>
    <property type="match status" value="7"/>
</dbReference>
<dbReference type="SMART" id="SM00320">
    <property type="entry name" value="WD40"/>
    <property type="match status" value="7"/>
</dbReference>
<dbReference type="InterPro" id="IPR020472">
    <property type="entry name" value="WD40_PAC1"/>
</dbReference>
<dbReference type="SUPFAM" id="SSF50978">
    <property type="entry name" value="WD40 repeat-like"/>
    <property type="match status" value="1"/>
</dbReference>
<dbReference type="SMART" id="SM00220">
    <property type="entry name" value="S_TKc"/>
    <property type="match status" value="1"/>
</dbReference>
<keyword evidence="5" id="KW-0418">Kinase</keyword>
<dbReference type="InterPro" id="IPR000719">
    <property type="entry name" value="Prot_kinase_dom"/>
</dbReference>
<feature type="repeat" description="WD" evidence="3">
    <location>
        <begin position="538"/>
        <end position="579"/>
    </location>
</feature>
<feature type="domain" description="Protein kinase" evidence="4">
    <location>
        <begin position="17"/>
        <end position="279"/>
    </location>
</feature>
<dbReference type="CDD" id="cd00200">
    <property type="entry name" value="WD40"/>
    <property type="match status" value="1"/>
</dbReference>
<protein>
    <submittedName>
        <fullName evidence="5">Protein kinase domain</fullName>
    </submittedName>
</protein>
<dbReference type="InterPro" id="IPR011009">
    <property type="entry name" value="Kinase-like_dom_sf"/>
</dbReference>
<dbReference type="Gene3D" id="3.30.200.20">
    <property type="entry name" value="Phosphorylase Kinase, domain 1"/>
    <property type="match status" value="1"/>
</dbReference>
<dbReference type="Proteomes" id="UP000003835">
    <property type="component" value="Unassembled WGS sequence"/>
</dbReference>
<dbReference type="PROSITE" id="PS00108">
    <property type="entry name" value="PROTEIN_KINASE_ST"/>
    <property type="match status" value="1"/>
</dbReference>
<dbReference type="PANTHER" id="PTHR19879:SF9">
    <property type="entry name" value="TRANSCRIPTION INITIATION FACTOR TFIID SUBUNIT 5"/>
    <property type="match status" value="1"/>
</dbReference>
<dbReference type="Gene3D" id="1.10.510.10">
    <property type="entry name" value="Transferase(Phosphotransferase) domain 1"/>
    <property type="match status" value="1"/>
</dbReference>
<evidence type="ECO:0000256" key="3">
    <source>
        <dbReference type="PROSITE-ProRule" id="PRU00221"/>
    </source>
</evidence>
<keyword evidence="5" id="KW-0808">Transferase</keyword>
<dbReference type="InterPro" id="IPR015943">
    <property type="entry name" value="WD40/YVTN_repeat-like_dom_sf"/>
</dbReference>
<keyword evidence="6" id="KW-1185">Reference proteome</keyword>
<dbReference type="CDD" id="cd14014">
    <property type="entry name" value="STKc_PknB_like"/>
    <property type="match status" value="1"/>
</dbReference>
<dbReference type="InterPro" id="IPR008271">
    <property type="entry name" value="Ser/Thr_kinase_AS"/>
</dbReference>
<keyword evidence="2" id="KW-0677">Repeat</keyword>
<dbReference type="eggNOG" id="COG2319">
    <property type="taxonomic scope" value="Bacteria"/>
</dbReference>
<dbReference type="GO" id="GO:0004672">
    <property type="term" value="F:protein kinase activity"/>
    <property type="evidence" value="ECO:0007669"/>
    <property type="project" value="InterPro"/>
</dbReference>
<dbReference type="SUPFAM" id="SSF56112">
    <property type="entry name" value="Protein kinase-like (PK-like)"/>
    <property type="match status" value="1"/>
</dbReference>
<dbReference type="STRING" id="118168.MC7420_5806"/>
<feature type="repeat" description="WD" evidence="3">
    <location>
        <begin position="622"/>
        <end position="659"/>
    </location>
</feature>
<reference evidence="5 6" key="1">
    <citation type="submission" date="2008-07" db="EMBL/GenBank/DDBJ databases">
        <authorList>
            <person name="Tandeau de Marsac N."/>
            <person name="Ferriera S."/>
            <person name="Johnson J."/>
            <person name="Kravitz S."/>
            <person name="Beeson K."/>
            <person name="Sutton G."/>
            <person name="Rogers Y.-H."/>
            <person name="Friedman R."/>
            <person name="Frazier M."/>
            <person name="Venter J.C."/>
        </authorList>
    </citation>
    <scope>NUCLEOTIDE SEQUENCE [LARGE SCALE GENOMIC DNA]</scope>
    <source>
        <strain evidence="5 6">PCC 7420</strain>
    </source>
</reference>
<dbReference type="RefSeq" id="WP_006102689.1">
    <property type="nucleotide sequence ID" value="NZ_DS989855.1"/>
</dbReference>
<sequence>MSYCINPQCPEPSDPGNLNNRICRNCGFGMVYEAYQGTRPKILKVLKPKHNTNPKVIELFQQEAAVLSQLNHPGIPQVESDGYFQVIPQGGEPLHCIIMEKIEGLNLKQWMRQQGNHPISESQALNWLKQLVEILHLVHRKNYFHRDIKPENIMLRPTGQLVLIDFGTARELTYTYLAEVGGAGNVTKISSAGYTPPEQEKGHAVPQSDFYALGRTFVYLLTAKSVTDPSMYDPLTDRCNWREQVSSISKPLADLIDKLMSPTAATRHKTTQDIIDELATISLSSISTPLSSSPQLPSKTKMQIATVPQAEYGIISKLSQCKHLIAQNKLFWLGTLALFVGVGVYQLRKIEPQIPAEIATYQSIELAQTINANASYINYLMISPDGEIVVSGNADKTIRFWHLASGQEIRQLTGYTKPVNYFAINSDWDKLVTGSGDKNIQVWNLVTQEKNQTLSGHSSFVNYLVISPDGKMLISGSADKTIKLWNLATGQLIRTLTGHSSSVNYLEISPDGKMLVSGSADKTIKLWDLATGQLIRTMTGHSSSVNALEISPDGKTLVSGSADKTIKLWNLATGREIRTMTGHSSFVNALEISPDGQVLASGSADKTIKLWHLATGQLIRTLKGHLSSVNSIAISPDGETLVSGSADKTIKLWRVPKVE</sequence>
<evidence type="ECO:0000313" key="6">
    <source>
        <dbReference type="Proteomes" id="UP000003835"/>
    </source>
</evidence>
<accession>B4VW73</accession>